<accession>A0A2S1FHR6</accession>
<feature type="domain" description="Core-binding (CB)" evidence="11">
    <location>
        <begin position="290"/>
        <end position="395"/>
    </location>
</feature>
<organism evidence="12">
    <name type="scientific">Polaromonas sp. E10S</name>
    <dbReference type="NCBI Taxonomy" id="1840239"/>
    <lineage>
        <taxon>Bacteria</taxon>
        <taxon>Pseudomonadati</taxon>
        <taxon>Pseudomonadota</taxon>
        <taxon>Betaproteobacteria</taxon>
        <taxon>Burkholderiales</taxon>
        <taxon>Comamonadaceae</taxon>
        <taxon>Polaromonas</taxon>
    </lineage>
</organism>
<dbReference type="RefSeq" id="WP_181374800.1">
    <property type="nucleotide sequence ID" value="NZ_MG869615.1"/>
</dbReference>
<evidence type="ECO:0000259" key="10">
    <source>
        <dbReference type="PROSITE" id="PS51898"/>
    </source>
</evidence>
<evidence type="ECO:0000256" key="7">
    <source>
        <dbReference type="ARBA" id="ARBA00023172"/>
    </source>
</evidence>
<dbReference type="GO" id="GO:0007059">
    <property type="term" value="P:chromosome segregation"/>
    <property type="evidence" value="ECO:0007669"/>
    <property type="project" value="UniProtKB-KW"/>
</dbReference>
<dbReference type="AlphaFoldDB" id="A0A2S1FHR6"/>
<dbReference type="GO" id="GO:0003677">
    <property type="term" value="F:DNA binding"/>
    <property type="evidence" value="ECO:0007669"/>
    <property type="project" value="UniProtKB-UniRule"/>
</dbReference>
<comment type="subcellular location">
    <subcellularLocation>
        <location evidence="1">Cytoplasm</location>
    </subcellularLocation>
</comment>
<dbReference type="GO" id="GO:0006310">
    <property type="term" value="P:DNA recombination"/>
    <property type="evidence" value="ECO:0007669"/>
    <property type="project" value="UniProtKB-KW"/>
</dbReference>
<keyword evidence="2" id="KW-0963">Cytoplasm</keyword>
<dbReference type="Pfam" id="PF12482">
    <property type="entry name" value="DUF3701"/>
    <property type="match status" value="1"/>
</dbReference>
<sequence>MTQVATDLPHAKRSLSSESLAPSVVFVRRLGSHHFAYLRAIAEGLEAQHCAKRYLGLDHGHQVKNAHQQTVAAVRAVARRAAEPAWRLIGLTITSPLVQTGALIQPTLEEFIEEHNLDGWREAEVLEMFQEAHPTDTKKRRRERLRERQLDLLRRLQAVAAETPAITDSVAGWFDDTTASKLIAAGLTTLDDLRARIARGGRWFSVLPGIGQTKAIRIAQHLGTLVPAGVKTDGPVFKLVATPSLFAPVSGSASTSLTPITAAPLLSSLASLELVLTTPTHQPVRLLAAKTDLQAVEAWIAARAGALATGKSYRREASRLLLWLQYERLGKPLSSMRVEDCMDYMAFLQNIPERWISRERASPGTIGWAPFKGPLSLKSHKQAVIILAGLFSWLQDAQHLAANPWALVNKKTGDDKAIQLLDTKALSEDALTEVIKFIKNQTPSPSASRALFIFRFIEAVGLRSAEILGAKLGDIRKEPEGWVMQVHGKGSKNRIVALPGQAIDALQEYLKSRQLGPWEFAPAIAPLLASTLNPMESVGYQALYEHVKVWLSRAMRQSALPYAESANIAKASTHWLRHTFGTRAIARGVPLDVIQAQMGHASIQTTTAIYGKAPLKRRSNEMEKAFSLVSLL</sequence>
<keyword evidence="3" id="KW-0132">Cell division</keyword>
<gene>
    <name evidence="12" type="ORF">pE10SP1_p086</name>
</gene>
<dbReference type="GO" id="GO:0051301">
    <property type="term" value="P:cell division"/>
    <property type="evidence" value="ECO:0007669"/>
    <property type="project" value="UniProtKB-KW"/>
</dbReference>
<evidence type="ECO:0000256" key="8">
    <source>
        <dbReference type="ARBA" id="ARBA00023306"/>
    </source>
</evidence>
<evidence type="ECO:0000256" key="1">
    <source>
        <dbReference type="ARBA" id="ARBA00004496"/>
    </source>
</evidence>
<dbReference type="InterPro" id="IPR013762">
    <property type="entry name" value="Integrase-like_cat_sf"/>
</dbReference>
<dbReference type="PANTHER" id="PTHR30349:SF77">
    <property type="entry name" value="TYROSINE RECOMBINASE XERC"/>
    <property type="match status" value="1"/>
</dbReference>
<evidence type="ECO:0000256" key="4">
    <source>
        <dbReference type="ARBA" id="ARBA00022829"/>
    </source>
</evidence>
<dbReference type="GO" id="GO:0015074">
    <property type="term" value="P:DNA integration"/>
    <property type="evidence" value="ECO:0007669"/>
    <property type="project" value="UniProtKB-KW"/>
</dbReference>
<dbReference type="CDD" id="cd00397">
    <property type="entry name" value="DNA_BRE_C"/>
    <property type="match status" value="1"/>
</dbReference>
<dbReference type="Pfam" id="PF00589">
    <property type="entry name" value="Phage_integrase"/>
    <property type="match status" value="1"/>
</dbReference>
<proteinExistence type="predicted"/>
<dbReference type="InterPro" id="IPR044068">
    <property type="entry name" value="CB"/>
</dbReference>
<feature type="domain" description="Tyr recombinase" evidence="10">
    <location>
        <begin position="421"/>
        <end position="623"/>
    </location>
</feature>
<evidence type="ECO:0000256" key="3">
    <source>
        <dbReference type="ARBA" id="ARBA00022618"/>
    </source>
</evidence>
<dbReference type="Gene3D" id="1.10.443.10">
    <property type="entry name" value="Intergrase catalytic core"/>
    <property type="match status" value="1"/>
</dbReference>
<dbReference type="PROSITE" id="PS51900">
    <property type="entry name" value="CB"/>
    <property type="match status" value="1"/>
</dbReference>
<reference evidence="12" key="1">
    <citation type="submission" date="2018-01" db="EMBL/GenBank/DDBJ databases">
        <title>Plasmids of psychrophilic Polaromonas spp. isolated from Arctic and Antarctic glaciers.</title>
        <authorList>
            <person name="Dziewit L."/>
            <person name="Ciok A."/>
        </authorList>
    </citation>
    <scope>NUCLEOTIDE SEQUENCE</scope>
    <source>
        <plasmid evidence="12">pE10SP1</plasmid>
    </source>
</reference>
<evidence type="ECO:0000259" key="11">
    <source>
        <dbReference type="PROSITE" id="PS51900"/>
    </source>
</evidence>
<keyword evidence="8" id="KW-0131">Cell cycle</keyword>
<dbReference type="InterPro" id="IPR011010">
    <property type="entry name" value="DNA_brk_join_enz"/>
</dbReference>
<keyword evidence="4" id="KW-0159">Chromosome partition</keyword>
<evidence type="ECO:0000313" key="12">
    <source>
        <dbReference type="EMBL" id="AWD72013.1"/>
    </source>
</evidence>
<dbReference type="EMBL" id="MG869615">
    <property type="protein sequence ID" value="AWD72013.1"/>
    <property type="molecule type" value="Genomic_DNA"/>
</dbReference>
<keyword evidence="7" id="KW-0233">DNA recombination</keyword>
<evidence type="ECO:0000256" key="9">
    <source>
        <dbReference type="PROSITE-ProRule" id="PRU01248"/>
    </source>
</evidence>
<keyword evidence="12" id="KW-0614">Plasmid</keyword>
<evidence type="ECO:0000256" key="5">
    <source>
        <dbReference type="ARBA" id="ARBA00022908"/>
    </source>
</evidence>
<keyword evidence="6 9" id="KW-0238">DNA-binding</keyword>
<dbReference type="PROSITE" id="PS51898">
    <property type="entry name" value="TYR_RECOMBINASE"/>
    <property type="match status" value="1"/>
</dbReference>
<dbReference type="PANTHER" id="PTHR30349">
    <property type="entry name" value="PHAGE INTEGRASE-RELATED"/>
    <property type="match status" value="1"/>
</dbReference>
<protein>
    <submittedName>
        <fullName evidence="12">Tyrosine recombinase</fullName>
    </submittedName>
</protein>
<evidence type="ECO:0000256" key="2">
    <source>
        <dbReference type="ARBA" id="ARBA00022490"/>
    </source>
</evidence>
<geneLocation type="plasmid" evidence="12">
    <name>pE10SP1</name>
</geneLocation>
<dbReference type="InterPro" id="IPR050090">
    <property type="entry name" value="Tyrosine_recombinase_XerCD"/>
</dbReference>
<dbReference type="InterPro" id="IPR022169">
    <property type="entry name" value="DUF3701"/>
</dbReference>
<evidence type="ECO:0000256" key="6">
    <source>
        <dbReference type="ARBA" id="ARBA00023125"/>
    </source>
</evidence>
<dbReference type="SUPFAM" id="SSF56349">
    <property type="entry name" value="DNA breaking-rejoining enzymes"/>
    <property type="match status" value="1"/>
</dbReference>
<dbReference type="InterPro" id="IPR002104">
    <property type="entry name" value="Integrase_catalytic"/>
</dbReference>
<keyword evidence="5" id="KW-0229">DNA integration</keyword>
<dbReference type="GO" id="GO:0005737">
    <property type="term" value="C:cytoplasm"/>
    <property type="evidence" value="ECO:0007669"/>
    <property type="project" value="UniProtKB-SubCell"/>
</dbReference>
<name>A0A2S1FHR6_9BURK</name>